<dbReference type="SUPFAM" id="SSF56601">
    <property type="entry name" value="beta-lactamase/transpeptidase-like"/>
    <property type="match status" value="1"/>
</dbReference>
<keyword evidence="1" id="KW-0378">Hydrolase</keyword>
<name>A0ABT4DSE8_9BACL</name>
<dbReference type="Pfam" id="PF00144">
    <property type="entry name" value="Beta-lactamase"/>
    <property type="match status" value="1"/>
</dbReference>
<organism evidence="3 4">
    <name type="scientific">Paenibacillus apiarius</name>
    <dbReference type="NCBI Taxonomy" id="46240"/>
    <lineage>
        <taxon>Bacteria</taxon>
        <taxon>Bacillati</taxon>
        <taxon>Bacillota</taxon>
        <taxon>Bacilli</taxon>
        <taxon>Bacillales</taxon>
        <taxon>Paenibacillaceae</taxon>
        <taxon>Paenibacillus</taxon>
    </lineage>
</organism>
<gene>
    <name evidence="3" type="ORF">M5X09_04940</name>
</gene>
<protein>
    <submittedName>
        <fullName evidence="3">Beta-lactamase family protein</fullName>
    </submittedName>
</protein>
<keyword evidence="4" id="KW-1185">Reference proteome</keyword>
<dbReference type="RefSeq" id="WP_268601040.1">
    <property type="nucleotide sequence ID" value="NZ_JAMDLV010000003.1"/>
</dbReference>
<reference evidence="3 4" key="1">
    <citation type="submission" date="2022-05" db="EMBL/GenBank/DDBJ databases">
        <title>Genome Sequencing of Bee-Associated Microbes.</title>
        <authorList>
            <person name="Dunlap C."/>
        </authorList>
    </citation>
    <scope>NUCLEOTIDE SEQUENCE [LARGE SCALE GENOMIC DNA]</scope>
    <source>
        <strain evidence="3 4">NRRL NRS-1438</strain>
    </source>
</reference>
<dbReference type="InterPro" id="IPR050789">
    <property type="entry name" value="Diverse_Enzym_Activities"/>
</dbReference>
<evidence type="ECO:0000313" key="4">
    <source>
        <dbReference type="Proteomes" id="UP001207626"/>
    </source>
</evidence>
<accession>A0ABT4DSE8</accession>
<dbReference type="Proteomes" id="UP001207626">
    <property type="component" value="Unassembled WGS sequence"/>
</dbReference>
<dbReference type="PANTHER" id="PTHR43283:SF11">
    <property type="entry name" value="BETA-LACTAMASE-RELATED DOMAIN-CONTAINING PROTEIN"/>
    <property type="match status" value="1"/>
</dbReference>
<dbReference type="InterPro" id="IPR012338">
    <property type="entry name" value="Beta-lactam/transpept-like"/>
</dbReference>
<proteinExistence type="predicted"/>
<dbReference type="PANTHER" id="PTHR43283">
    <property type="entry name" value="BETA-LACTAMASE-RELATED"/>
    <property type="match status" value="1"/>
</dbReference>
<dbReference type="Gene3D" id="3.40.710.10">
    <property type="entry name" value="DD-peptidase/beta-lactamase superfamily"/>
    <property type="match status" value="1"/>
</dbReference>
<feature type="domain" description="Beta-lactamase-related" evidence="2">
    <location>
        <begin position="26"/>
        <end position="380"/>
    </location>
</feature>
<sequence>MKRPVQPGEAERLDLSNTDLQAAWALLDHAVAQQDIPGGVALVARHGHFATYAAGHAVLGSDAKIPASAHTLYDCASLTKVVVTLPLILLLSDQGKLQLNDPAAAYVPEFGESGKDAATIYQLLAHTSGLAAHCDLYSHGWTPDEMFMHICRMKPVYVPGTRCVYSCLGYIVLGRIAERLLGEPLAQAAERLLFRPLGMAASRYNPPCEWRPRIAATEYDPALDGFRWGRVHDENADAFGGACGNAGLFATAGDLARYAQMWLASANAGGSVDEAGAAAHHCAYSPPGTAFNTHAAQAIALLSPSAVRQALSSHTRHIPGAHRGLGWVLKNDPADVTGSGFSPSSYGHTGFTGTSLWIDPEHDLAVVLLTNRVHFGRNASIAKLRHDFHQAVAAALRA</sequence>
<evidence type="ECO:0000256" key="1">
    <source>
        <dbReference type="ARBA" id="ARBA00022801"/>
    </source>
</evidence>
<evidence type="ECO:0000313" key="3">
    <source>
        <dbReference type="EMBL" id="MCY9519028.1"/>
    </source>
</evidence>
<dbReference type="EMBL" id="JAMDLW010000004">
    <property type="protein sequence ID" value="MCY9519028.1"/>
    <property type="molecule type" value="Genomic_DNA"/>
</dbReference>
<comment type="caution">
    <text evidence="3">The sequence shown here is derived from an EMBL/GenBank/DDBJ whole genome shotgun (WGS) entry which is preliminary data.</text>
</comment>
<dbReference type="InterPro" id="IPR001466">
    <property type="entry name" value="Beta-lactam-related"/>
</dbReference>
<evidence type="ECO:0000259" key="2">
    <source>
        <dbReference type="Pfam" id="PF00144"/>
    </source>
</evidence>